<comment type="cofactor">
    <cofactor evidence="1 12 13">
        <name>Zn(2+)</name>
        <dbReference type="ChEBI" id="CHEBI:29105"/>
    </cofactor>
</comment>
<organism evidence="15 16">
    <name type="scientific">Dimorphilus gyrociliatus</name>
    <dbReference type="NCBI Taxonomy" id="2664684"/>
    <lineage>
        <taxon>Eukaryota</taxon>
        <taxon>Metazoa</taxon>
        <taxon>Spiralia</taxon>
        <taxon>Lophotrochozoa</taxon>
        <taxon>Annelida</taxon>
        <taxon>Polychaeta</taxon>
        <taxon>Polychaeta incertae sedis</taxon>
        <taxon>Dinophilidae</taxon>
        <taxon>Dimorphilus</taxon>
    </lineage>
</organism>
<evidence type="ECO:0000256" key="7">
    <source>
        <dbReference type="ARBA" id="ARBA00022833"/>
    </source>
</evidence>
<dbReference type="PROSITE" id="PS00903">
    <property type="entry name" value="CYT_DCMP_DEAMINASES_1"/>
    <property type="match status" value="1"/>
</dbReference>
<name>A0A7I8W0T8_9ANNE</name>
<evidence type="ECO:0000256" key="13">
    <source>
        <dbReference type="RuleBase" id="RU364006"/>
    </source>
</evidence>
<comment type="catalytic activity">
    <reaction evidence="13">
        <text>2'-deoxycytidine + H2O + H(+) = 2'-deoxyuridine + NH4(+)</text>
        <dbReference type="Rhea" id="RHEA:13433"/>
        <dbReference type="ChEBI" id="CHEBI:15377"/>
        <dbReference type="ChEBI" id="CHEBI:15378"/>
        <dbReference type="ChEBI" id="CHEBI:15698"/>
        <dbReference type="ChEBI" id="CHEBI:16450"/>
        <dbReference type="ChEBI" id="CHEBI:28938"/>
        <dbReference type="EC" id="3.5.4.5"/>
    </reaction>
</comment>
<protein>
    <recommendedName>
        <fullName evidence="4 13">Cytidine deaminase</fullName>
        <ecNumber evidence="4 13">3.5.4.5</ecNumber>
    </recommendedName>
    <alternativeName>
        <fullName evidence="8 13">Cytidine aminohydrolase</fullName>
    </alternativeName>
</protein>
<evidence type="ECO:0000259" key="14">
    <source>
        <dbReference type="PROSITE" id="PS51747"/>
    </source>
</evidence>
<keyword evidence="6 13" id="KW-0378">Hydrolase</keyword>
<dbReference type="GO" id="GO:0042802">
    <property type="term" value="F:identical protein binding"/>
    <property type="evidence" value="ECO:0007669"/>
    <property type="project" value="UniProtKB-ARBA"/>
</dbReference>
<dbReference type="InterPro" id="IPR016192">
    <property type="entry name" value="APOBEC/CMP_deaminase_Zn-bd"/>
</dbReference>
<comment type="caution">
    <text evidence="15">The sequence shown here is derived from an EMBL/GenBank/DDBJ whole genome shotgun (WGS) entry which is preliminary data.</text>
</comment>
<evidence type="ECO:0000313" key="15">
    <source>
        <dbReference type="EMBL" id="CAD5122190.1"/>
    </source>
</evidence>
<comment type="similarity">
    <text evidence="3 13">Belongs to the cytidine and deoxycytidylate deaminase family.</text>
</comment>
<dbReference type="NCBIfam" id="NF004064">
    <property type="entry name" value="PRK05578.1"/>
    <property type="match status" value="1"/>
</dbReference>
<evidence type="ECO:0000256" key="6">
    <source>
        <dbReference type="ARBA" id="ARBA00022801"/>
    </source>
</evidence>
<evidence type="ECO:0000313" key="16">
    <source>
        <dbReference type="Proteomes" id="UP000549394"/>
    </source>
</evidence>
<dbReference type="Gene3D" id="3.40.140.10">
    <property type="entry name" value="Cytidine Deaminase, domain 2"/>
    <property type="match status" value="1"/>
</dbReference>
<evidence type="ECO:0000256" key="12">
    <source>
        <dbReference type="PIRSR" id="PIRSR606262-3"/>
    </source>
</evidence>
<comment type="function">
    <text evidence="2 13">This enzyme scavenges exogenous and endogenous cytidine and 2'-deoxycytidine for UMP synthesis.</text>
</comment>
<reference evidence="15 16" key="1">
    <citation type="submission" date="2020-08" db="EMBL/GenBank/DDBJ databases">
        <authorList>
            <person name="Hejnol A."/>
        </authorList>
    </citation>
    <scope>NUCLEOTIDE SEQUENCE [LARGE SCALE GENOMIC DNA]</scope>
</reference>
<dbReference type="PANTHER" id="PTHR11644:SF2">
    <property type="entry name" value="CYTIDINE DEAMINASE"/>
    <property type="match status" value="1"/>
</dbReference>
<sequence>MTELSPTIRELIDSCQKAKGNAYCPYSNFRVGSAVLTESGHIFYGSNVENASYGLTICAERCALSSAICQGHRKFKAIAVCTDLEEFKAPCGACRQFIIEFGIDLDYYMVNNSGEFKKMDFAPLVPLPFAPESLQQSQNKV</sequence>
<dbReference type="AlphaFoldDB" id="A0A7I8W0T8"/>
<dbReference type="GO" id="GO:0072527">
    <property type="term" value="P:pyrimidine-containing compound metabolic process"/>
    <property type="evidence" value="ECO:0007669"/>
    <property type="project" value="UniProtKB-ARBA"/>
</dbReference>
<gene>
    <name evidence="15" type="ORF">DGYR_LOCUS10032</name>
</gene>
<comment type="catalytic activity">
    <reaction evidence="9 13">
        <text>cytidine + H2O + H(+) = uridine + NH4(+)</text>
        <dbReference type="Rhea" id="RHEA:16069"/>
        <dbReference type="ChEBI" id="CHEBI:15377"/>
        <dbReference type="ChEBI" id="CHEBI:15378"/>
        <dbReference type="ChEBI" id="CHEBI:16704"/>
        <dbReference type="ChEBI" id="CHEBI:17562"/>
        <dbReference type="ChEBI" id="CHEBI:28938"/>
        <dbReference type="EC" id="3.5.4.5"/>
    </reaction>
</comment>
<proteinExistence type="inferred from homology"/>
<feature type="domain" description="CMP/dCMP-type deaminase" evidence="14">
    <location>
        <begin position="6"/>
        <end position="132"/>
    </location>
</feature>
<evidence type="ECO:0000256" key="11">
    <source>
        <dbReference type="PIRSR" id="PIRSR606262-2"/>
    </source>
</evidence>
<evidence type="ECO:0000256" key="8">
    <source>
        <dbReference type="ARBA" id="ARBA00032005"/>
    </source>
</evidence>
<feature type="binding site" evidence="11">
    <location>
        <begin position="47"/>
        <end position="53"/>
    </location>
    <ligand>
        <name>substrate</name>
    </ligand>
</feature>
<dbReference type="PANTHER" id="PTHR11644">
    <property type="entry name" value="CYTIDINE DEAMINASE"/>
    <property type="match status" value="1"/>
</dbReference>
<feature type="binding site" evidence="12">
    <location>
        <position position="91"/>
    </location>
    <ligand>
        <name>Zn(2+)</name>
        <dbReference type="ChEBI" id="CHEBI:29105"/>
        <note>catalytic</note>
    </ligand>
</feature>
<dbReference type="InterPro" id="IPR006262">
    <property type="entry name" value="Cyt_deam_tetra"/>
</dbReference>
<evidence type="ECO:0000256" key="1">
    <source>
        <dbReference type="ARBA" id="ARBA00001947"/>
    </source>
</evidence>
<dbReference type="InterPro" id="IPR050202">
    <property type="entry name" value="Cyt/Deoxycyt_deaminase"/>
</dbReference>
<dbReference type="GO" id="GO:0008270">
    <property type="term" value="F:zinc ion binding"/>
    <property type="evidence" value="ECO:0007669"/>
    <property type="project" value="UniProtKB-UniRule"/>
</dbReference>
<dbReference type="Proteomes" id="UP000549394">
    <property type="component" value="Unassembled WGS sequence"/>
</dbReference>
<evidence type="ECO:0000256" key="9">
    <source>
        <dbReference type="ARBA" id="ARBA00049558"/>
    </source>
</evidence>
<feature type="active site" description="Proton donor" evidence="10">
    <location>
        <position position="60"/>
    </location>
</feature>
<dbReference type="GO" id="GO:0004126">
    <property type="term" value="F:cytidine deaminase activity"/>
    <property type="evidence" value="ECO:0007669"/>
    <property type="project" value="UniProtKB-UniRule"/>
</dbReference>
<dbReference type="Pfam" id="PF00383">
    <property type="entry name" value="dCMP_cyt_deam_1"/>
    <property type="match status" value="1"/>
</dbReference>
<feature type="binding site" evidence="12">
    <location>
        <position position="58"/>
    </location>
    <ligand>
        <name>Zn(2+)</name>
        <dbReference type="ChEBI" id="CHEBI:29105"/>
        <note>catalytic</note>
    </ligand>
</feature>
<dbReference type="FunFam" id="3.40.140.10:FF:000008">
    <property type="entry name" value="Cytidine deaminase"/>
    <property type="match status" value="1"/>
</dbReference>
<evidence type="ECO:0000256" key="3">
    <source>
        <dbReference type="ARBA" id="ARBA00006576"/>
    </source>
</evidence>
<dbReference type="OrthoDB" id="414540at2759"/>
<evidence type="ECO:0000256" key="2">
    <source>
        <dbReference type="ARBA" id="ARBA00003949"/>
    </source>
</evidence>
<accession>A0A7I8W0T8</accession>
<keyword evidence="7 12" id="KW-0862">Zinc</keyword>
<dbReference type="GO" id="GO:0055086">
    <property type="term" value="P:nucleobase-containing small molecule metabolic process"/>
    <property type="evidence" value="ECO:0007669"/>
    <property type="project" value="UniProtKB-ARBA"/>
</dbReference>
<dbReference type="GO" id="GO:0005829">
    <property type="term" value="C:cytosol"/>
    <property type="evidence" value="ECO:0007669"/>
    <property type="project" value="TreeGrafter"/>
</dbReference>
<dbReference type="EC" id="3.5.4.5" evidence="4 13"/>
<dbReference type="NCBIfam" id="TIGR01354">
    <property type="entry name" value="cyt_deam_tetra"/>
    <property type="match status" value="1"/>
</dbReference>
<evidence type="ECO:0000256" key="4">
    <source>
        <dbReference type="ARBA" id="ARBA00012783"/>
    </source>
</evidence>
<keyword evidence="5 12" id="KW-0479">Metal-binding</keyword>
<keyword evidence="16" id="KW-1185">Reference proteome</keyword>
<dbReference type="EMBL" id="CAJFCJ010000016">
    <property type="protein sequence ID" value="CAD5122190.1"/>
    <property type="molecule type" value="Genomic_DNA"/>
</dbReference>
<evidence type="ECO:0000256" key="5">
    <source>
        <dbReference type="ARBA" id="ARBA00022723"/>
    </source>
</evidence>
<dbReference type="InterPro" id="IPR016193">
    <property type="entry name" value="Cytidine_deaminase-like"/>
</dbReference>
<feature type="binding site" evidence="12">
    <location>
        <position position="94"/>
    </location>
    <ligand>
        <name>Zn(2+)</name>
        <dbReference type="ChEBI" id="CHEBI:29105"/>
        <note>catalytic</note>
    </ligand>
</feature>
<dbReference type="InterPro" id="IPR002125">
    <property type="entry name" value="CMP_dCMP_dom"/>
</dbReference>
<dbReference type="SUPFAM" id="SSF53927">
    <property type="entry name" value="Cytidine deaminase-like"/>
    <property type="match status" value="1"/>
</dbReference>
<dbReference type="PROSITE" id="PS51747">
    <property type="entry name" value="CYT_DCMP_DEAMINASES_2"/>
    <property type="match status" value="1"/>
</dbReference>
<dbReference type="CDD" id="cd01283">
    <property type="entry name" value="cytidine_deaminase"/>
    <property type="match status" value="1"/>
</dbReference>
<evidence type="ECO:0000256" key="10">
    <source>
        <dbReference type="PIRSR" id="PIRSR606262-1"/>
    </source>
</evidence>